<feature type="binding site" evidence="8">
    <location>
        <position position="196"/>
    </location>
    <ligand>
        <name>Zn(2+)</name>
        <dbReference type="ChEBI" id="CHEBI:29105"/>
        <note>catalytic</note>
    </ligand>
</feature>
<dbReference type="GO" id="GO:0016020">
    <property type="term" value="C:membrane"/>
    <property type="evidence" value="ECO:0007669"/>
    <property type="project" value="InterPro"/>
</dbReference>
<name>A0AB94IEK8_9GAMM</name>
<feature type="active site" description="Proton donor" evidence="8">
    <location>
        <position position="200"/>
    </location>
</feature>
<organism evidence="10 11">
    <name type="scientific">Candidatus Schmidhempelia bombi str. Bimp</name>
    <dbReference type="NCBI Taxonomy" id="1387197"/>
    <lineage>
        <taxon>Bacteria</taxon>
        <taxon>Pseudomonadati</taxon>
        <taxon>Pseudomonadota</taxon>
        <taxon>Gammaproteobacteria</taxon>
        <taxon>Orbales</taxon>
        <taxon>Orbaceae</taxon>
        <taxon>Candidatus Schmidhempelia</taxon>
    </lineage>
</organism>
<evidence type="ECO:0000313" key="11">
    <source>
        <dbReference type="Proteomes" id="UP000506160"/>
    </source>
</evidence>
<evidence type="ECO:0000256" key="7">
    <source>
        <dbReference type="ARBA" id="ARBA00023049"/>
    </source>
</evidence>
<dbReference type="GO" id="GO:0051603">
    <property type="term" value="P:proteolysis involved in protein catabolic process"/>
    <property type="evidence" value="ECO:0007669"/>
    <property type="project" value="TreeGrafter"/>
</dbReference>
<keyword evidence="1 8" id="KW-0645">Protease</keyword>
<dbReference type="Gene3D" id="1.25.40.10">
    <property type="entry name" value="Tetratricopeptide repeat domain"/>
    <property type="match status" value="1"/>
</dbReference>
<proteinExistence type="inferred from homology"/>
<dbReference type="Pfam" id="PF01435">
    <property type="entry name" value="Peptidase_M48"/>
    <property type="match status" value="1"/>
</dbReference>
<feature type="chain" id="PRO_5044353628" description="Putative beta-barrel assembly-enhancing protease" evidence="8">
    <location>
        <begin position="24"/>
        <end position="481"/>
    </location>
</feature>
<evidence type="ECO:0000256" key="2">
    <source>
        <dbReference type="ARBA" id="ARBA00022723"/>
    </source>
</evidence>
<dbReference type="InterPro" id="IPR011990">
    <property type="entry name" value="TPR-like_helical_dom_sf"/>
</dbReference>
<comment type="similarity">
    <text evidence="8">Belongs to the peptidase M48 family. BepA subfamily.</text>
</comment>
<evidence type="ECO:0000256" key="3">
    <source>
        <dbReference type="ARBA" id="ARBA00022729"/>
    </source>
</evidence>
<feature type="binding site" evidence="8">
    <location>
        <position position="131"/>
    </location>
    <ligand>
        <name>Zn(2+)</name>
        <dbReference type="ChEBI" id="CHEBI:29105"/>
        <note>catalytic</note>
    </ligand>
</feature>
<comment type="cofactor">
    <cofactor evidence="8">
        <name>Zn(2+)</name>
        <dbReference type="ChEBI" id="CHEBI:29105"/>
    </cofactor>
    <text evidence="8">Binds 1 zinc ion per subunit.</text>
</comment>
<keyword evidence="11" id="KW-1185">Reference proteome</keyword>
<feature type="binding site" evidence="8">
    <location>
        <position position="135"/>
    </location>
    <ligand>
        <name>Zn(2+)</name>
        <dbReference type="ChEBI" id="CHEBI:29105"/>
        <note>catalytic</note>
    </ligand>
</feature>
<dbReference type="Pfam" id="PF14559">
    <property type="entry name" value="TPR_19"/>
    <property type="match status" value="1"/>
</dbReference>
<sequence length="481" mass="53975" precursor="true">MFNKKSLIATLITLMVAQPMAMAANVPLPDIGTAAVATLSVGQEIEMGDYYLRMLRADAPLSYDPLINQYLNQLGHKLVEKADSVQTPFNFFVMRSRVVNAFAFFGGNVVIHSQLVLLTDNESQLASVMSHEISHVTQRHLARMMESQKNNSPYIWGAALGSILLALANPQAGMAAFTSTLAGSQQSAISFTQGNEQEADRIGMNILTKAGFDPYAFADFLEKLSDDSRFSTKPPEMLLTHPLPTNRLADIRNRANQLKRPTVTSSLDYYLAKIRLAVFSKNQNTTQLILNNYRQSHQPVTQIALDYGQALVAYHQHHYAQAEKILTPLLSSYPNNVWFIDLMTDLDLKTNHTAKAITRLQQALKNNPNSQVLQLNLANAYLENNDLSQAATLLHRYTHQNSNDINGWELLGTTYSKQRLRGEEMMARAEISALQGQFQQAIRLLTNAKSYLQNNKTLSARSNARITQLEQLQKRYAQYKH</sequence>
<dbReference type="RefSeq" id="WP_024495416.1">
    <property type="nucleotide sequence ID" value="NZ_AWGA01000013.1"/>
</dbReference>
<keyword evidence="7 8" id="KW-0482">Metalloprotease</keyword>
<reference evidence="10 11" key="1">
    <citation type="journal article" date="2014" name="Appl. Environ. Microbiol.">
        <title>Genomic features of a bumble bee symbiont reflect its host environment.</title>
        <authorList>
            <person name="Martinson V.G."/>
            <person name="Magoc T."/>
            <person name="Koch H."/>
            <person name="Salzberg S.L."/>
            <person name="Moran N.A."/>
        </authorList>
    </citation>
    <scope>NUCLEOTIDE SEQUENCE [LARGE SCALE GENOMIC DNA]</scope>
    <source>
        <strain evidence="10 11">Bimp</strain>
    </source>
</reference>
<dbReference type="AlphaFoldDB" id="A0AB94IEK8"/>
<keyword evidence="2 8" id="KW-0479">Metal-binding</keyword>
<feature type="signal peptide" evidence="8">
    <location>
        <begin position="1"/>
        <end position="23"/>
    </location>
</feature>
<comment type="subcellular location">
    <subcellularLocation>
        <location evidence="8">Periplasm</location>
    </subcellularLocation>
</comment>
<protein>
    <recommendedName>
        <fullName evidence="8">Putative beta-barrel assembly-enhancing protease</fullName>
        <ecNumber evidence="8">3.4.-.-</ecNumber>
    </recommendedName>
</protein>
<keyword evidence="5 8" id="KW-0378">Hydrolase</keyword>
<evidence type="ECO:0000256" key="8">
    <source>
        <dbReference type="HAMAP-Rule" id="MF_00997"/>
    </source>
</evidence>
<comment type="caution">
    <text evidence="10">The sequence shown here is derived from an EMBL/GenBank/DDBJ whole genome shotgun (WGS) entry which is preliminary data.</text>
</comment>
<keyword evidence="4 8" id="KW-0574">Periplasm</keyword>
<gene>
    <name evidence="10" type="ORF">O970_01480</name>
</gene>
<dbReference type="InterPro" id="IPR001915">
    <property type="entry name" value="Peptidase_M48"/>
</dbReference>
<dbReference type="SUPFAM" id="SSF48452">
    <property type="entry name" value="TPR-like"/>
    <property type="match status" value="1"/>
</dbReference>
<evidence type="ECO:0000256" key="5">
    <source>
        <dbReference type="ARBA" id="ARBA00022801"/>
    </source>
</evidence>
<evidence type="ECO:0000256" key="1">
    <source>
        <dbReference type="ARBA" id="ARBA00022670"/>
    </source>
</evidence>
<evidence type="ECO:0000313" key="10">
    <source>
        <dbReference type="EMBL" id="TEA27926.1"/>
    </source>
</evidence>
<dbReference type="GO" id="GO:0004222">
    <property type="term" value="F:metalloendopeptidase activity"/>
    <property type="evidence" value="ECO:0007669"/>
    <property type="project" value="InterPro"/>
</dbReference>
<dbReference type="GO" id="GO:0042597">
    <property type="term" value="C:periplasmic space"/>
    <property type="evidence" value="ECO:0007669"/>
    <property type="project" value="UniProtKB-SubCell"/>
</dbReference>
<keyword evidence="3 8" id="KW-0732">Signal</keyword>
<dbReference type="Gene3D" id="3.30.2010.10">
    <property type="entry name" value="Metalloproteases ('zincins'), catalytic domain"/>
    <property type="match status" value="1"/>
</dbReference>
<evidence type="ECO:0000259" key="9">
    <source>
        <dbReference type="Pfam" id="PF01435"/>
    </source>
</evidence>
<dbReference type="Proteomes" id="UP000506160">
    <property type="component" value="Unassembled WGS sequence"/>
</dbReference>
<dbReference type="HAMAP" id="MF_00997">
    <property type="entry name" value="Protease_BepA"/>
    <property type="match status" value="1"/>
</dbReference>
<dbReference type="InterPro" id="IPR051156">
    <property type="entry name" value="Mito/Outer_Membr_Metalloprot"/>
</dbReference>
<feature type="domain" description="Peptidase M48" evidence="9">
    <location>
        <begin position="67"/>
        <end position="254"/>
    </location>
</feature>
<dbReference type="PANTHER" id="PTHR22726">
    <property type="entry name" value="METALLOENDOPEPTIDASE OMA1"/>
    <property type="match status" value="1"/>
</dbReference>
<dbReference type="GO" id="GO:0008270">
    <property type="term" value="F:zinc ion binding"/>
    <property type="evidence" value="ECO:0007669"/>
    <property type="project" value="UniProtKB-UniRule"/>
</dbReference>
<dbReference type="InterPro" id="IPR030873">
    <property type="entry name" value="Protease_BepA"/>
</dbReference>
<keyword evidence="6 8" id="KW-0862">Zinc</keyword>
<feature type="active site" evidence="8">
    <location>
        <position position="132"/>
    </location>
</feature>
<comment type="function">
    <text evidence="8">Functions as both a chaperone and a metalloprotease. Maintains the integrity of the outer membrane by promoting either the assembly or the elimination of outer membrane proteins, depending on their folding state.</text>
</comment>
<accession>A0AB94IEK8</accession>
<evidence type="ECO:0000256" key="4">
    <source>
        <dbReference type="ARBA" id="ARBA00022764"/>
    </source>
</evidence>
<dbReference type="PANTHER" id="PTHR22726:SF1">
    <property type="entry name" value="METALLOENDOPEPTIDASE OMA1, MITOCHONDRIAL"/>
    <property type="match status" value="1"/>
</dbReference>
<evidence type="ECO:0000256" key="6">
    <source>
        <dbReference type="ARBA" id="ARBA00022833"/>
    </source>
</evidence>
<dbReference type="EMBL" id="AWGA01000013">
    <property type="protein sequence ID" value="TEA27926.1"/>
    <property type="molecule type" value="Genomic_DNA"/>
</dbReference>
<dbReference type="EC" id="3.4.-.-" evidence="8"/>